<feature type="region of interest" description="Disordered" evidence="1">
    <location>
        <begin position="28"/>
        <end position="65"/>
    </location>
</feature>
<dbReference type="Proteomes" id="UP000807469">
    <property type="component" value="Unassembled WGS sequence"/>
</dbReference>
<organism evidence="2 3">
    <name type="scientific">Pholiota conissans</name>
    <dbReference type="NCBI Taxonomy" id="109636"/>
    <lineage>
        <taxon>Eukaryota</taxon>
        <taxon>Fungi</taxon>
        <taxon>Dikarya</taxon>
        <taxon>Basidiomycota</taxon>
        <taxon>Agaricomycotina</taxon>
        <taxon>Agaricomycetes</taxon>
        <taxon>Agaricomycetidae</taxon>
        <taxon>Agaricales</taxon>
        <taxon>Agaricineae</taxon>
        <taxon>Strophariaceae</taxon>
        <taxon>Pholiota</taxon>
    </lineage>
</organism>
<reference evidence="2" key="1">
    <citation type="submission" date="2020-11" db="EMBL/GenBank/DDBJ databases">
        <authorList>
            <consortium name="DOE Joint Genome Institute"/>
            <person name="Ahrendt S."/>
            <person name="Riley R."/>
            <person name="Andreopoulos W."/>
            <person name="Labutti K."/>
            <person name="Pangilinan J."/>
            <person name="Ruiz-Duenas F.J."/>
            <person name="Barrasa J.M."/>
            <person name="Sanchez-Garcia M."/>
            <person name="Camarero S."/>
            <person name="Miyauchi S."/>
            <person name="Serrano A."/>
            <person name="Linde D."/>
            <person name="Babiker R."/>
            <person name="Drula E."/>
            <person name="Ayuso-Fernandez I."/>
            <person name="Pacheco R."/>
            <person name="Padilla G."/>
            <person name="Ferreira P."/>
            <person name="Barriuso J."/>
            <person name="Kellner H."/>
            <person name="Castanera R."/>
            <person name="Alfaro M."/>
            <person name="Ramirez L."/>
            <person name="Pisabarro A.G."/>
            <person name="Kuo A."/>
            <person name="Tritt A."/>
            <person name="Lipzen A."/>
            <person name="He G."/>
            <person name="Yan M."/>
            <person name="Ng V."/>
            <person name="Cullen D."/>
            <person name="Martin F."/>
            <person name="Rosso M.-N."/>
            <person name="Henrissat B."/>
            <person name="Hibbett D."/>
            <person name="Martinez A.T."/>
            <person name="Grigoriev I.V."/>
        </authorList>
    </citation>
    <scope>NUCLEOTIDE SEQUENCE</scope>
    <source>
        <strain evidence="2">CIRM-BRFM 674</strain>
    </source>
</reference>
<feature type="compositionally biased region" description="Polar residues" evidence="1">
    <location>
        <begin position="56"/>
        <end position="65"/>
    </location>
</feature>
<accession>A0A9P5YLE4</accession>
<gene>
    <name evidence="2" type="ORF">BDN70DRAFT_583868</name>
</gene>
<evidence type="ECO:0000313" key="3">
    <source>
        <dbReference type="Proteomes" id="UP000807469"/>
    </source>
</evidence>
<keyword evidence="3" id="KW-1185">Reference proteome</keyword>
<evidence type="ECO:0000256" key="1">
    <source>
        <dbReference type="SAM" id="MobiDB-lite"/>
    </source>
</evidence>
<proteinExistence type="predicted"/>
<evidence type="ECO:0000313" key="2">
    <source>
        <dbReference type="EMBL" id="KAF9471282.1"/>
    </source>
</evidence>
<dbReference type="EMBL" id="MU155718">
    <property type="protein sequence ID" value="KAF9471282.1"/>
    <property type="molecule type" value="Genomic_DNA"/>
</dbReference>
<protein>
    <submittedName>
        <fullName evidence="2">Uncharacterized protein</fullName>
    </submittedName>
</protein>
<dbReference type="AlphaFoldDB" id="A0A9P5YLE4"/>
<comment type="caution">
    <text evidence="2">The sequence shown here is derived from an EMBL/GenBank/DDBJ whole genome shotgun (WGS) entry which is preliminary data.</text>
</comment>
<sequence length="190" mass="21464">MDVRMSCWRRMVEVYDRRARQIRSIQCKPHQMRSSRPRLPSRGPQVAPSLRKHHPPSNSHQIASSSPLLCTSPRSHCPGSQHHLPFNAIPTLTFHRHMHFVSLPLYAVDSSRRLIPTNTYSTTATADTHPLGNFASVILLSLSAHSSQSLSPSLLSMSSFSPLFTRQTYYSSVHTHTHASRQLPSFSLIY</sequence>
<name>A0A9P5YLE4_9AGAR</name>